<dbReference type="OrthoDB" id="188274at2"/>
<gene>
    <name evidence="3" type="ORF">GTS_11970</name>
</gene>
<dbReference type="InterPro" id="IPR007527">
    <property type="entry name" value="Znf_SWIM"/>
</dbReference>
<evidence type="ECO:0000256" key="1">
    <source>
        <dbReference type="PROSITE-ProRule" id="PRU00325"/>
    </source>
</evidence>
<name>A0A4D4J2C5_9PSEU</name>
<evidence type="ECO:0000313" key="3">
    <source>
        <dbReference type="EMBL" id="GDY29564.1"/>
    </source>
</evidence>
<dbReference type="PROSITE" id="PS50966">
    <property type="entry name" value="ZF_SWIM"/>
    <property type="match status" value="1"/>
</dbReference>
<keyword evidence="4" id="KW-1185">Reference proteome</keyword>
<comment type="caution">
    <text evidence="3">The sequence shown here is derived from an EMBL/GenBank/DDBJ whole genome shotgun (WGS) entry which is preliminary data.</text>
</comment>
<keyword evidence="1" id="KW-0479">Metal-binding</keyword>
<keyword evidence="1" id="KW-0862">Zinc</keyword>
<organism evidence="3 4">
    <name type="scientific">Gandjariella thermophila</name>
    <dbReference type="NCBI Taxonomy" id="1931992"/>
    <lineage>
        <taxon>Bacteria</taxon>
        <taxon>Bacillati</taxon>
        <taxon>Actinomycetota</taxon>
        <taxon>Actinomycetes</taxon>
        <taxon>Pseudonocardiales</taxon>
        <taxon>Pseudonocardiaceae</taxon>
        <taxon>Gandjariella</taxon>
    </lineage>
</organism>
<sequence>MNRPWWYEDPPGPPRKVAGGIRARSRRGEIAQTWWSRRFIEVLESFGMGGRLARGRRYARAGQVLGMTLSTSVVVARVQGSRPEPYQVRIAVRAFREAEWRRVEDALAGQAWYAAKLLAGQMPQDIEDVFDRLGLKLFPDSQRELSMDCSCPDWEVPCKHLAATCYLLAESFDSDPFQILAWRGRTRTELLDHLRELRGRGGGETAAGEAGEAPALADCLDTFWTAPHPPPSPAPGAVAAPGALLDQLDPLPLTVRGRPVVDLLRPGYAALAGTDSDAAGTDRADR</sequence>
<dbReference type="Proteomes" id="UP000298860">
    <property type="component" value="Unassembled WGS sequence"/>
</dbReference>
<reference evidence="4" key="1">
    <citation type="submission" date="2019-04" db="EMBL/GenBank/DDBJ databases">
        <title>Draft genome sequence of Pseudonocardiaceae bacterium SL3-2-4.</title>
        <authorList>
            <person name="Ningsih F."/>
            <person name="Yokota A."/>
            <person name="Sakai Y."/>
            <person name="Nanatani K."/>
            <person name="Yabe S."/>
            <person name="Oetari A."/>
            <person name="Sjamsuridzal W."/>
        </authorList>
    </citation>
    <scope>NUCLEOTIDE SEQUENCE [LARGE SCALE GENOMIC DNA]</scope>
    <source>
        <strain evidence="4">SL3-2-4</strain>
    </source>
</reference>
<dbReference type="RefSeq" id="WP_137812749.1">
    <property type="nucleotide sequence ID" value="NZ_BJFL01000004.1"/>
</dbReference>
<evidence type="ECO:0000259" key="2">
    <source>
        <dbReference type="PROSITE" id="PS50966"/>
    </source>
</evidence>
<dbReference type="GO" id="GO:0008270">
    <property type="term" value="F:zinc ion binding"/>
    <property type="evidence" value="ECO:0007669"/>
    <property type="project" value="UniProtKB-KW"/>
</dbReference>
<proteinExistence type="predicted"/>
<dbReference type="PANTHER" id="PTHR38133:SF1">
    <property type="entry name" value="SLR1429 PROTEIN"/>
    <property type="match status" value="1"/>
</dbReference>
<accession>A0A4D4J2C5</accession>
<dbReference type="PANTHER" id="PTHR38133">
    <property type="entry name" value="SLR1429 PROTEIN"/>
    <property type="match status" value="1"/>
</dbReference>
<dbReference type="AlphaFoldDB" id="A0A4D4J2C5"/>
<dbReference type="Pfam" id="PF04434">
    <property type="entry name" value="SWIM"/>
    <property type="match status" value="1"/>
</dbReference>
<keyword evidence="1" id="KW-0863">Zinc-finger</keyword>
<dbReference type="EMBL" id="BJFL01000004">
    <property type="protein sequence ID" value="GDY29564.1"/>
    <property type="molecule type" value="Genomic_DNA"/>
</dbReference>
<protein>
    <recommendedName>
        <fullName evidence="2">SWIM-type domain-containing protein</fullName>
    </recommendedName>
</protein>
<evidence type="ECO:0000313" key="4">
    <source>
        <dbReference type="Proteomes" id="UP000298860"/>
    </source>
</evidence>
<feature type="domain" description="SWIM-type" evidence="2">
    <location>
        <begin position="135"/>
        <end position="169"/>
    </location>
</feature>